<feature type="region of interest" description="Disordered" evidence="1">
    <location>
        <begin position="1"/>
        <end position="42"/>
    </location>
</feature>
<evidence type="ECO:0000256" key="1">
    <source>
        <dbReference type="SAM" id="MobiDB-lite"/>
    </source>
</evidence>
<gene>
    <name evidence="2" type="ORF">SDC9_153384</name>
</gene>
<dbReference type="AlphaFoldDB" id="A0A645EY78"/>
<evidence type="ECO:0000313" key="2">
    <source>
        <dbReference type="EMBL" id="MPN06129.1"/>
    </source>
</evidence>
<protein>
    <submittedName>
        <fullName evidence="2">Uncharacterized protein</fullName>
    </submittedName>
</protein>
<dbReference type="EMBL" id="VSSQ01052017">
    <property type="protein sequence ID" value="MPN06129.1"/>
    <property type="molecule type" value="Genomic_DNA"/>
</dbReference>
<accession>A0A645EY78</accession>
<reference evidence="2" key="1">
    <citation type="submission" date="2019-08" db="EMBL/GenBank/DDBJ databases">
        <authorList>
            <person name="Kucharzyk K."/>
            <person name="Murdoch R.W."/>
            <person name="Higgins S."/>
            <person name="Loffler F."/>
        </authorList>
    </citation>
    <scope>NUCLEOTIDE SEQUENCE</scope>
</reference>
<comment type="caution">
    <text evidence="2">The sequence shown here is derived from an EMBL/GenBank/DDBJ whole genome shotgun (WGS) entry which is preliminary data.</text>
</comment>
<name>A0A645EY78_9ZZZZ</name>
<organism evidence="2">
    <name type="scientific">bioreactor metagenome</name>
    <dbReference type="NCBI Taxonomy" id="1076179"/>
    <lineage>
        <taxon>unclassified sequences</taxon>
        <taxon>metagenomes</taxon>
        <taxon>ecological metagenomes</taxon>
    </lineage>
</organism>
<proteinExistence type="predicted"/>
<sequence>MDKHGFAEAQRASVRSDAVRMGRAGGEPGKPLTDGDRVEMVK</sequence>
<feature type="compositionally biased region" description="Basic and acidic residues" evidence="1">
    <location>
        <begin position="33"/>
        <end position="42"/>
    </location>
</feature>